<dbReference type="Pfam" id="PF06527">
    <property type="entry name" value="TniQ"/>
    <property type="match status" value="1"/>
</dbReference>
<protein>
    <submittedName>
        <fullName evidence="2">TniQ protein</fullName>
    </submittedName>
</protein>
<sequence>MRGARYFGDLIKPVHDEIFLSWINRGLRSKRSTPFVQSEDYINHVGIKDIDFHLCGVIVNDLSGLLGLSAENLVRTFLPFSHWLIMPYANRNVFCEHCLMEDFYYGRQPSTRISWCYWWFNICPVHLKTLIPINANSASEALLSILKWTQPSSNYAPWPDASPCDRWRSRSRFTLLLSMALHFQQWYMTSVMRKKILIGSKEVHATHRELESFMGDILAIIGKKRNIPFEDGSLIAQLLDNRSWSSLNVSLPRHAGCEAFLCLDIGEHPPPVRMAMCGLLGLMLKLPYCMEAWKILRDPRIDDKVVQWLWRDMLEGGEGLLGNYDWLENRSNGWSVAVKNQFSYLLTPPAVMCGLNSSR</sequence>
<organism evidence="2 3">
    <name type="scientific">Pseudomonas helmanticensis</name>
    <dbReference type="NCBI Taxonomy" id="1471381"/>
    <lineage>
        <taxon>Bacteria</taxon>
        <taxon>Pseudomonadati</taxon>
        <taxon>Pseudomonadota</taxon>
        <taxon>Gammaproteobacteria</taxon>
        <taxon>Pseudomonadales</taxon>
        <taxon>Pseudomonadaceae</taxon>
        <taxon>Pseudomonas</taxon>
    </lineage>
</organism>
<gene>
    <name evidence="2" type="ORF">EDF87_104108</name>
</gene>
<feature type="domain" description="TniQ" evidence="1">
    <location>
        <begin position="12"/>
        <end position="126"/>
    </location>
</feature>
<dbReference type="Proteomes" id="UP000295804">
    <property type="component" value="Unassembled WGS sequence"/>
</dbReference>
<dbReference type="EMBL" id="SOCQ01000004">
    <property type="protein sequence ID" value="TDV49462.1"/>
    <property type="molecule type" value="Genomic_DNA"/>
</dbReference>
<dbReference type="InterPro" id="IPR009492">
    <property type="entry name" value="TniQ"/>
</dbReference>
<dbReference type="AlphaFoldDB" id="A0A4R7VJ72"/>
<dbReference type="RefSeq" id="WP_134175355.1">
    <property type="nucleotide sequence ID" value="NZ_SOCQ01000004.1"/>
</dbReference>
<name>A0A4R7VJ72_9PSED</name>
<evidence type="ECO:0000259" key="1">
    <source>
        <dbReference type="Pfam" id="PF06527"/>
    </source>
</evidence>
<proteinExistence type="predicted"/>
<evidence type="ECO:0000313" key="3">
    <source>
        <dbReference type="Proteomes" id="UP000295804"/>
    </source>
</evidence>
<accession>A0A4R7VJ72</accession>
<comment type="caution">
    <text evidence="2">The sequence shown here is derived from an EMBL/GenBank/DDBJ whole genome shotgun (WGS) entry which is preliminary data.</text>
</comment>
<reference evidence="2 3" key="1">
    <citation type="submission" date="2019-03" db="EMBL/GenBank/DDBJ databases">
        <title>Genomic analyses of the natural microbiome of Caenorhabditis elegans.</title>
        <authorList>
            <person name="Samuel B."/>
        </authorList>
    </citation>
    <scope>NUCLEOTIDE SEQUENCE [LARGE SCALE GENOMIC DNA]</scope>
    <source>
        <strain evidence="2 3">BIGb0525</strain>
    </source>
</reference>
<evidence type="ECO:0000313" key="2">
    <source>
        <dbReference type="EMBL" id="TDV49462.1"/>
    </source>
</evidence>